<evidence type="ECO:0000313" key="4">
    <source>
        <dbReference type="Proteomes" id="UP000004671"/>
    </source>
</evidence>
<reference evidence="3 4" key="1">
    <citation type="submission" date="2011-09" db="EMBL/GenBank/DDBJ databases">
        <title>The permanent draft genome of Caldithrix abyssi DSM 13497.</title>
        <authorList>
            <consortium name="US DOE Joint Genome Institute (JGI-PGF)"/>
            <person name="Lucas S."/>
            <person name="Han J."/>
            <person name="Lapidus A."/>
            <person name="Bruce D."/>
            <person name="Goodwin L."/>
            <person name="Pitluck S."/>
            <person name="Peters L."/>
            <person name="Kyrpides N."/>
            <person name="Mavromatis K."/>
            <person name="Ivanova N."/>
            <person name="Mikhailova N."/>
            <person name="Chertkov O."/>
            <person name="Detter J.C."/>
            <person name="Tapia R."/>
            <person name="Han C."/>
            <person name="Land M."/>
            <person name="Hauser L."/>
            <person name="Markowitz V."/>
            <person name="Cheng J.-F."/>
            <person name="Hugenholtz P."/>
            <person name="Woyke T."/>
            <person name="Wu D."/>
            <person name="Spring S."/>
            <person name="Brambilla E."/>
            <person name="Klenk H.-P."/>
            <person name="Eisen J.A."/>
        </authorList>
    </citation>
    <scope>NUCLEOTIDE SEQUENCE [LARGE SCALE GENOMIC DNA]</scope>
    <source>
        <strain evidence="3 4">DSM 13497</strain>
    </source>
</reference>
<proteinExistence type="predicted"/>
<organism evidence="3 4">
    <name type="scientific">Caldithrix abyssi DSM 13497</name>
    <dbReference type="NCBI Taxonomy" id="880073"/>
    <lineage>
        <taxon>Bacteria</taxon>
        <taxon>Pseudomonadati</taxon>
        <taxon>Calditrichota</taxon>
        <taxon>Calditrichia</taxon>
        <taxon>Calditrichales</taxon>
        <taxon>Calditrichaceae</taxon>
        <taxon>Caldithrix</taxon>
    </lineage>
</organism>
<dbReference type="InterPro" id="IPR027383">
    <property type="entry name" value="Znf_put"/>
</dbReference>
<dbReference type="EMBL" id="CM001402">
    <property type="protein sequence ID" value="EHO40421.1"/>
    <property type="molecule type" value="Genomic_DNA"/>
</dbReference>
<dbReference type="HOGENOM" id="CLU_1515161_0_0_0"/>
<accession>H1XTX8</accession>
<dbReference type="STRING" id="880073.Cabys_185"/>
<feature type="transmembrane region" description="Helical" evidence="1">
    <location>
        <begin position="88"/>
        <end position="109"/>
    </location>
</feature>
<name>H1XTX8_CALAY</name>
<dbReference type="PaxDb" id="880073-Calab_0782"/>
<evidence type="ECO:0000256" key="1">
    <source>
        <dbReference type="SAM" id="Phobius"/>
    </source>
</evidence>
<dbReference type="OrthoDB" id="286411at2"/>
<feature type="domain" description="Putative zinc-finger" evidence="2">
    <location>
        <begin position="4"/>
        <end position="37"/>
    </location>
</feature>
<dbReference type="AlphaFoldDB" id="H1XTX8"/>
<keyword evidence="1" id="KW-0472">Membrane</keyword>
<sequence>MISCDTAKRMLSDYIESNLPSEDQAAVDDHLNHCAECKHVFDDVMFLTVKLRQLPPITTSEDFDSQLRLRISGEFSSESPSTFNKRSLTFGLSGAALIAMITFFVLTTLNTPTITVQETATPGRMAPQQQQMASPILAQPSITKSNMRTFQNRQDTVKNNPAVIDRDQLKLVDQEKH</sequence>
<dbReference type="Pfam" id="PF13490">
    <property type="entry name" value="zf-HC2"/>
    <property type="match status" value="1"/>
</dbReference>
<dbReference type="InParanoid" id="H1XTX8"/>
<keyword evidence="1" id="KW-0812">Transmembrane</keyword>
<protein>
    <recommendedName>
        <fullName evidence="2">Putative zinc-finger domain-containing protein</fullName>
    </recommendedName>
</protein>
<dbReference type="InterPro" id="IPR041916">
    <property type="entry name" value="Anti_sigma_zinc_sf"/>
</dbReference>
<gene>
    <name evidence="3" type="ORF">Calab_0782</name>
</gene>
<keyword evidence="4" id="KW-1185">Reference proteome</keyword>
<dbReference type="Gene3D" id="1.10.10.1320">
    <property type="entry name" value="Anti-sigma factor, zinc-finger domain"/>
    <property type="match status" value="1"/>
</dbReference>
<dbReference type="Proteomes" id="UP000004671">
    <property type="component" value="Chromosome"/>
</dbReference>
<dbReference type="RefSeq" id="WP_006927397.1">
    <property type="nucleotide sequence ID" value="NZ_CM001402.1"/>
</dbReference>
<keyword evidence="1" id="KW-1133">Transmembrane helix</keyword>
<evidence type="ECO:0000259" key="2">
    <source>
        <dbReference type="Pfam" id="PF13490"/>
    </source>
</evidence>
<evidence type="ECO:0000313" key="3">
    <source>
        <dbReference type="EMBL" id="EHO40421.1"/>
    </source>
</evidence>